<dbReference type="RefSeq" id="WP_004029600.1">
    <property type="nucleotide sequence ID" value="NZ_AMPO01000001.1"/>
</dbReference>
<evidence type="ECO:0000256" key="2">
    <source>
        <dbReference type="SAM" id="Phobius"/>
    </source>
</evidence>
<dbReference type="AlphaFoldDB" id="K2RW82"/>
<evidence type="ECO:0000313" key="4">
    <source>
        <dbReference type="Proteomes" id="UP000007360"/>
    </source>
</evidence>
<feature type="compositionally biased region" description="Basic and acidic residues" evidence="1">
    <location>
        <begin position="232"/>
        <end position="242"/>
    </location>
</feature>
<comment type="caution">
    <text evidence="3">The sequence shown here is derived from an EMBL/GenBank/DDBJ whole genome shotgun (WGS) entry which is preliminary data.</text>
</comment>
<feature type="transmembrane region" description="Helical" evidence="2">
    <location>
        <begin position="72"/>
        <end position="93"/>
    </location>
</feature>
<name>K2RW82_METFP</name>
<feature type="region of interest" description="Disordered" evidence="1">
    <location>
        <begin position="219"/>
        <end position="242"/>
    </location>
</feature>
<keyword evidence="2" id="KW-0472">Membrane</keyword>
<keyword evidence="2" id="KW-1133">Transmembrane helix</keyword>
<keyword evidence="4" id="KW-1185">Reference proteome</keyword>
<dbReference type="PATRIC" id="fig|1204725.3.peg.408"/>
<dbReference type="Pfam" id="PF09997">
    <property type="entry name" value="DUF2238"/>
    <property type="match status" value="1"/>
</dbReference>
<proteinExistence type="predicted"/>
<evidence type="ECO:0000256" key="1">
    <source>
        <dbReference type="SAM" id="MobiDB-lite"/>
    </source>
</evidence>
<dbReference type="OrthoDB" id="71217at2157"/>
<dbReference type="InterPro" id="IPR014509">
    <property type="entry name" value="YjdF-like"/>
</dbReference>
<organism evidence="3 4">
    <name type="scientific">Methanobacterium formicicum (strain DSM 3637 / PP1)</name>
    <dbReference type="NCBI Taxonomy" id="1204725"/>
    <lineage>
        <taxon>Archaea</taxon>
        <taxon>Methanobacteriati</taxon>
        <taxon>Methanobacteriota</taxon>
        <taxon>Methanomada group</taxon>
        <taxon>Methanobacteria</taxon>
        <taxon>Methanobacteriales</taxon>
        <taxon>Methanobacteriaceae</taxon>
        <taxon>Methanobacterium</taxon>
    </lineage>
</organism>
<keyword evidence="2" id="KW-0812">Transmembrane</keyword>
<feature type="transmembrane region" description="Helical" evidence="2">
    <location>
        <begin position="132"/>
        <end position="150"/>
    </location>
</feature>
<protein>
    <submittedName>
        <fullName evidence="3">Uncharacterized protein</fullName>
    </submittedName>
</protein>
<evidence type="ECO:0000313" key="3">
    <source>
        <dbReference type="EMBL" id="EKF87025.1"/>
    </source>
</evidence>
<dbReference type="Proteomes" id="UP000007360">
    <property type="component" value="Unassembled WGS sequence"/>
</dbReference>
<sequence length="242" mass="27258">MYKKSCPIHFSKVPSWKRYLRLFLRLIILINALYQIILGEVFFGFLAILALVILLTPWFFTKNRICVVPIDIEILFLIVVFFELIMADAYSLYSRVHYYDKFMHLLVSFIIGLVGMVIIYTFYALGKLQASTGVMFALIVLITMGLGAGLEMAEYFYDQALYPLIGHYLPTGLTQGSMVASPLADTIEDLFVDTLGGILGAAIGIILIKKEEKEGRELEMLDDLETLASGNGEREGKGEKEE</sequence>
<feature type="transmembrane region" description="Helical" evidence="2">
    <location>
        <begin position="190"/>
        <end position="208"/>
    </location>
</feature>
<reference evidence="3 4" key="1">
    <citation type="journal article" date="2012" name="J. Bacteriol.">
        <title>Draft genome sequence of Methanobacterium formicicum DSM 3637, an archaebacterium isolated from the methane producer amoeba Pelomyxa palustris.</title>
        <authorList>
            <person name="Gutierrez G."/>
        </authorList>
    </citation>
    <scope>NUCLEOTIDE SEQUENCE [LARGE SCALE GENOMIC DNA]</scope>
    <source>
        <strain evidence="4">DSM 3637 / PP1</strain>
    </source>
</reference>
<accession>K2RW82</accession>
<feature type="transmembrane region" description="Helical" evidence="2">
    <location>
        <begin position="43"/>
        <end position="60"/>
    </location>
</feature>
<gene>
    <name evidence="3" type="ORF">A994_02025</name>
</gene>
<feature type="transmembrane region" description="Helical" evidence="2">
    <location>
        <begin position="105"/>
        <end position="125"/>
    </location>
</feature>
<feature type="transmembrane region" description="Helical" evidence="2">
    <location>
        <begin position="20"/>
        <end position="37"/>
    </location>
</feature>
<dbReference type="EMBL" id="AMPO01000001">
    <property type="protein sequence ID" value="EKF87025.1"/>
    <property type="molecule type" value="Genomic_DNA"/>
</dbReference>